<dbReference type="InterPro" id="IPR036852">
    <property type="entry name" value="Peptidase_S8/S53_dom_sf"/>
</dbReference>
<evidence type="ECO:0000259" key="9">
    <source>
        <dbReference type="Pfam" id="PF00082"/>
    </source>
</evidence>
<evidence type="ECO:0000256" key="3">
    <source>
        <dbReference type="ARBA" id="ARBA00022525"/>
    </source>
</evidence>
<dbReference type="InterPro" id="IPR000209">
    <property type="entry name" value="Peptidase_S8/S53_dom"/>
</dbReference>
<keyword evidence="4 7" id="KW-0645">Protease</keyword>
<comment type="similarity">
    <text evidence="2 7 8">Belongs to the peptidase S8 family.</text>
</comment>
<evidence type="ECO:0000256" key="8">
    <source>
        <dbReference type="RuleBase" id="RU003355"/>
    </source>
</evidence>
<protein>
    <submittedName>
        <fullName evidence="10">Peptidase S8</fullName>
    </submittedName>
</protein>
<evidence type="ECO:0000256" key="4">
    <source>
        <dbReference type="ARBA" id="ARBA00022670"/>
    </source>
</evidence>
<dbReference type="GO" id="GO:0005576">
    <property type="term" value="C:extracellular region"/>
    <property type="evidence" value="ECO:0007669"/>
    <property type="project" value="UniProtKB-SubCell"/>
</dbReference>
<evidence type="ECO:0000313" key="10">
    <source>
        <dbReference type="EMBL" id="HGZ78690.1"/>
    </source>
</evidence>
<dbReference type="PROSITE" id="PS00136">
    <property type="entry name" value="SUBTILASE_ASP"/>
    <property type="match status" value="1"/>
</dbReference>
<dbReference type="PANTHER" id="PTHR43806:SF11">
    <property type="entry name" value="CEREVISIN-RELATED"/>
    <property type="match status" value="1"/>
</dbReference>
<dbReference type="InterPro" id="IPR050131">
    <property type="entry name" value="Peptidase_S8_subtilisin-like"/>
</dbReference>
<feature type="active site" description="Charge relay system" evidence="7">
    <location>
        <position position="387"/>
    </location>
</feature>
<dbReference type="Gene3D" id="3.40.50.200">
    <property type="entry name" value="Peptidase S8/S53 domain"/>
    <property type="match status" value="1"/>
</dbReference>
<dbReference type="PROSITE" id="PS00138">
    <property type="entry name" value="SUBTILASE_SER"/>
    <property type="match status" value="1"/>
</dbReference>
<keyword evidence="3" id="KW-0964">Secreted</keyword>
<keyword evidence="6 7" id="KW-0720">Serine protease</keyword>
<dbReference type="InterPro" id="IPR034084">
    <property type="entry name" value="Thermitase-like_dom"/>
</dbReference>
<keyword evidence="5 7" id="KW-0378">Hydrolase</keyword>
<reference evidence="10" key="1">
    <citation type="journal article" date="2020" name="mSystems">
        <title>Genome- and Community-Level Interaction Insights into Carbon Utilization and Element Cycling Functions of Hydrothermarchaeota in Hydrothermal Sediment.</title>
        <authorList>
            <person name="Zhou Z."/>
            <person name="Liu Y."/>
            <person name="Xu W."/>
            <person name="Pan J."/>
            <person name="Luo Z.H."/>
            <person name="Li M."/>
        </authorList>
    </citation>
    <scope>NUCLEOTIDE SEQUENCE [LARGE SCALE GENOMIC DNA]</scope>
    <source>
        <strain evidence="10">SpSt-86</strain>
    </source>
</reference>
<dbReference type="InterPro" id="IPR023827">
    <property type="entry name" value="Peptidase_S8_Asp-AS"/>
</dbReference>
<dbReference type="CDD" id="cd07484">
    <property type="entry name" value="Peptidases_S8_Thermitase_like"/>
    <property type="match status" value="1"/>
</dbReference>
<name>A0A832I6Z7_9THEM</name>
<feature type="domain" description="Peptidase S8/S53" evidence="9">
    <location>
        <begin position="184"/>
        <end position="434"/>
    </location>
</feature>
<dbReference type="InterPro" id="IPR022398">
    <property type="entry name" value="Peptidase_S8_His-AS"/>
</dbReference>
<dbReference type="GO" id="GO:0006508">
    <property type="term" value="P:proteolysis"/>
    <property type="evidence" value="ECO:0007669"/>
    <property type="project" value="UniProtKB-KW"/>
</dbReference>
<dbReference type="PROSITE" id="PS51892">
    <property type="entry name" value="SUBTILASE"/>
    <property type="match status" value="1"/>
</dbReference>
<dbReference type="GO" id="GO:0004252">
    <property type="term" value="F:serine-type endopeptidase activity"/>
    <property type="evidence" value="ECO:0007669"/>
    <property type="project" value="UniProtKB-UniRule"/>
</dbReference>
<feature type="active site" description="Charge relay system" evidence="7">
    <location>
        <position position="223"/>
    </location>
</feature>
<organism evidence="10">
    <name type="scientific">Pseudothermotoga hypogea</name>
    <dbReference type="NCBI Taxonomy" id="57487"/>
    <lineage>
        <taxon>Bacteria</taxon>
        <taxon>Thermotogati</taxon>
        <taxon>Thermotogota</taxon>
        <taxon>Thermotogae</taxon>
        <taxon>Thermotogales</taxon>
        <taxon>Thermotogaceae</taxon>
        <taxon>Pseudothermotoga</taxon>
    </lineage>
</organism>
<dbReference type="AlphaFoldDB" id="A0A832I6Z7"/>
<comment type="subcellular location">
    <subcellularLocation>
        <location evidence="1">Secreted</location>
    </subcellularLocation>
</comment>
<accession>A0A832I6Z7</accession>
<comment type="caution">
    <text evidence="10">The sequence shown here is derived from an EMBL/GenBank/DDBJ whole genome shotgun (WGS) entry which is preliminary data.</text>
</comment>
<gene>
    <name evidence="10" type="ORF">ENW55_01740</name>
</gene>
<evidence type="ECO:0000256" key="6">
    <source>
        <dbReference type="ARBA" id="ARBA00022825"/>
    </source>
</evidence>
<dbReference type="SUPFAM" id="SSF52743">
    <property type="entry name" value="Subtilisin-like"/>
    <property type="match status" value="1"/>
</dbReference>
<evidence type="ECO:0000256" key="1">
    <source>
        <dbReference type="ARBA" id="ARBA00004613"/>
    </source>
</evidence>
<dbReference type="PANTHER" id="PTHR43806">
    <property type="entry name" value="PEPTIDASE S8"/>
    <property type="match status" value="1"/>
</dbReference>
<evidence type="ECO:0000256" key="5">
    <source>
        <dbReference type="ARBA" id="ARBA00022801"/>
    </source>
</evidence>
<evidence type="ECO:0000256" key="7">
    <source>
        <dbReference type="PROSITE-ProRule" id="PRU01240"/>
    </source>
</evidence>
<dbReference type="InterPro" id="IPR015500">
    <property type="entry name" value="Peptidase_S8_subtilisin-rel"/>
</dbReference>
<dbReference type="PROSITE" id="PS00137">
    <property type="entry name" value="SUBTILASE_HIS"/>
    <property type="match status" value="1"/>
</dbReference>
<feature type="active site" description="Charge relay system" evidence="7">
    <location>
        <position position="190"/>
    </location>
</feature>
<dbReference type="InterPro" id="IPR023828">
    <property type="entry name" value="Peptidase_S8_Ser-AS"/>
</dbReference>
<dbReference type="PRINTS" id="PR00723">
    <property type="entry name" value="SUBTILISIN"/>
</dbReference>
<proteinExistence type="inferred from homology"/>
<sequence>MNIDRVMMFLVIRMTLRGKFRSIIFILFMALSALLLTNCSAPQPNFSATVYGKVSAYVGDVTKSMSFPTVSSLSKKVESDIIDNQYVVRFDARSSVKRELSSLGKVLDELRVQDEIYYLLETSTDISSLREELSKIPGFLGIEPHRLMTLSSITPNDTQFPLQWNLGLIRVPEAWSATKGSDIVTIAVIDTGVDFSHEDLQGIFVPGYDFVENDAYPQDDNGHGTHVTGIIAALTNNNKGVAGVTWGQRVKIMPLKVFGENGITGDFVVAKAVVYAVDHGAKVINASLGSPNPSSISQAVVRYAYQNDVVMVCAAGNDGSSGIDYPAAYPETIAVGAVTIDRERASYSDYGPELDVVAPGGDGDQLILSTYMSTYRGGTYAYAAGTSMAAPHVTGIVALMISQGIVGVENIRNVLRATAIDLGPSGHDIYYGAGLVDAYAAVTFEDGWEPLIVFSVDENGKLDNMTVANGLGQFVLEVKKQRVKIYAWLDFDGDEKVSYGDLYGYYGYVGGNPSTGSPIVLTLEMFENRQINFNIAPIVDTSNKPDLQAQDMQILTNYKRSIVEKHYLKLKNR</sequence>
<evidence type="ECO:0000256" key="2">
    <source>
        <dbReference type="ARBA" id="ARBA00011073"/>
    </source>
</evidence>
<dbReference type="Pfam" id="PF00082">
    <property type="entry name" value="Peptidase_S8"/>
    <property type="match status" value="1"/>
</dbReference>
<dbReference type="EMBL" id="DTKQ01000014">
    <property type="protein sequence ID" value="HGZ78690.1"/>
    <property type="molecule type" value="Genomic_DNA"/>
</dbReference>